<organism evidence="2 3">
    <name type="scientific">Pseudomonas putida</name>
    <name type="common">Arthrobacter siderocapsulatus</name>
    <dbReference type="NCBI Taxonomy" id="303"/>
    <lineage>
        <taxon>Bacteria</taxon>
        <taxon>Pseudomonadati</taxon>
        <taxon>Pseudomonadota</taxon>
        <taxon>Gammaproteobacteria</taxon>
        <taxon>Pseudomonadales</taxon>
        <taxon>Pseudomonadaceae</taxon>
        <taxon>Pseudomonas</taxon>
    </lineage>
</organism>
<dbReference type="RefSeq" id="WP_024717635.1">
    <property type="nucleotide sequence ID" value="NZ_AP015029.1"/>
</dbReference>
<name>A0A1L7NI00_PSEPU</name>
<evidence type="ECO:0000256" key="1">
    <source>
        <dbReference type="SAM" id="Coils"/>
    </source>
</evidence>
<gene>
    <name evidence="2" type="ORF">KF715C_ch45480</name>
</gene>
<reference evidence="2 3" key="1">
    <citation type="submission" date="2015-11" db="EMBL/GenBank/DDBJ databases">
        <title>Complete genome sequencing of a biphenyl-degrading bacterium, Pseudomonas putida KF715 (=NBRC110667).</title>
        <authorList>
            <person name="Suenaga H."/>
            <person name="Fujihara N."/>
            <person name="Watanabe T."/>
            <person name="Hirose J."/>
            <person name="Kimura N."/>
            <person name="Yamazoe A."/>
            <person name="Hosoyama A."/>
            <person name="Shimodaira J."/>
            <person name="Furukawa K."/>
        </authorList>
    </citation>
    <scope>NUCLEOTIDE SEQUENCE [LARGE SCALE GENOMIC DNA]</scope>
    <source>
        <strain evidence="2 3">KF715</strain>
    </source>
</reference>
<protein>
    <submittedName>
        <fullName evidence="2">Uncharacterized protein</fullName>
    </submittedName>
</protein>
<dbReference type="Proteomes" id="UP000218731">
    <property type="component" value="Chromosome 1"/>
</dbReference>
<accession>A0A1L7NI00</accession>
<dbReference type="AlphaFoldDB" id="A0A1L7NI00"/>
<evidence type="ECO:0000313" key="3">
    <source>
        <dbReference type="Proteomes" id="UP000218731"/>
    </source>
</evidence>
<keyword evidence="1" id="KW-0175">Coiled coil</keyword>
<dbReference type="EMBL" id="AP015029">
    <property type="protein sequence ID" value="BAW25121.1"/>
    <property type="molecule type" value="Genomic_DNA"/>
</dbReference>
<sequence>MINKTLHVNINEFVLSQTELDSRIEKAKKLFLRSFNSVDRFDGPAAILMPQLETLFKEGRTLSEHHKTDATFTLTVYLKKTNIAELLSDVAKQTEESYREELEALKEKNKLLLADQLFQQKKEKEAKALQAKEDKDRANALAEAEEFFANLSSEKGEQ</sequence>
<feature type="coiled-coil region" evidence="1">
    <location>
        <begin position="88"/>
        <end position="141"/>
    </location>
</feature>
<proteinExistence type="predicted"/>
<evidence type="ECO:0000313" key="2">
    <source>
        <dbReference type="EMBL" id="BAW25121.1"/>
    </source>
</evidence>